<dbReference type="EMBL" id="CP046123">
    <property type="protein sequence ID" value="QGN29583.1"/>
    <property type="molecule type" value="Genomic_DNA"/>
</dbReference>
<evidence type="ECO:0000313" key="1">
    <source>
        <dbReference type="EMBL" id="QGN29583.1"/>
    </source>
</evidence>
<accession>A0ABD6Z0N6</accession>
<proteinExistence type="predicted"/>
<name>A0ABD6Z0N6_ENTCA</name>
<dbReference type="AlphaFoldDB" id="A0ABD6Z0N6"/>
<gene>
    <name evidence="1" type="ORF">GFU50_08695</name>
</gene>
<evidence type="ECO:0000313" key="2">
    <source>
        <dbReference type="Proteomes" id="UP000422837"/>
    </source>
</evidence>
<dbReference type="RefSeq" id="WP_034695606.1">
    <property type="nucleotide sequence ID" value="NZ_CAXOFN010000002.1"/>
</dbReference>
<sequence length="102" mass="11795">MSIDQILKSKHSFSSSLLFLTFDGGNCKPDKFTKQKIQLIAGFFCFETRINILRDFPLSLQFQLKHLAAAQQFEMHCVLDRVLKDKIPDKNSIHITHMLDVL</sequence>
<dbReference type="Proteomes" id="UP000422837">
    <property type="component" value="Chromosome"/>
</dbReference>
<organism evidence="1 2">
    <name type="scientific">Enterococcus casseliflavus</name>
    <name type="common">Enterococcus flavescens</name>
    <dbReference type="NCBI Taxonomy" id="37734"/>
    <lineage>
        <taxon>Bacteria</taxon>
        <taxon>Bacillati</taxon>
        <taxon>Bacillota</taxon>
        <taxon>Bacilli</taxon>
        <taxon>Lactobacillales</taxon>
        <taxon>Enterococcaceae</taxon>
        <taxon>Enterococcus</taxon>
    </lineage>
</organism>
<protein>
    <submittedName>
        <fullName evidence="1">Uncharacterized protein</fullName>
    </submittedName>
</protein>
<reference evidence="1 2" key="1">
    <citation type="submission" date="2019-11" db="EMBL/GenBank/DDBJ databases">
        <title>Detection and genome characteristic of a blood enterococcus casselifavus isolate from Zhengzhou,china.</title>
        <authorList>
            <person name="Wen P."/>
        </authorList>
    </citation>
    <scope>NUCLEOTIDE SEQUENCE [LARGE SCALE GENOMIC DNA]</scope>
    <source>
        <strain evidence="1 2">EC291</strain>
    </source>
</reference>